<dbReference type="PANTHER" id="PTHR20982">
    <property type="entry name" value="RIBOSOME RECYCLING FACTOR"/>
    <property type="match status" value="1"/>
</dbReference>
<evidence type="ECO:0000256" key="3">
    <source>
        <dbReference type="ARBA" id="ARBA00022917"/>
    </source>
</evidence>
<reference evidence="7" key="1">
    <citation type="submission" date="2022-12" db="EMBL/GenBank/DDBJ databases">
        <authorList>
            <person name="Brejova B."/>
        </authorList>
    </citation>
    <scope>NUCLEOTIDE SEQUENCE</scope>
</reference>
<proteinExistence type="inferred from homology"/>
<dbReference type="AlphaFoldDB" id="A0A9W4TSS1"/>
<dbReference type="GO" id="GO:0005739">
    <property type="term" value="C:mitochondrion"/>
    <property type="evidence" value="ECO:0007669"/>
    <property type="project" value="TreeGrafter"/>
</dbReference>
<keyword evidence="3" id="KW-0648">Protein biosynthesis</keyword>
<evidence type="ECO:0000256" key="1">
    <source>
        <dbReference type="ARBA" id="ARBA00005912"/>
    </source>
</evidence>
<dbReference type="InterPro" id="IPR023584">
    <property type="entry name" value="Ribosome_recyc_fac_dom"/>
</dbReference>
<feature type="domain" description="Ribosome recycling factor" evidence="6">
    <location>
        <begin position="78"/>
        <end position="237"/>
    </location>
</feature>
<evidence type="ECO:0000313" key="7">
    <source>
        <dbReference type="EMBL" id="CAI5755933.1"/>
    </source>
</evidence>
<dbReference type="PANTHER" id="PTHR20982:SF3">
    <property type="entry name" value="MITOCHONDRIAL RIBOSOME RECYCLING FACTOR PSEUDO 1"/>
    <property type="match status" value="1"/>
</dbReference>
<comment type="similarity">
    <text evidence="1">Belongs to the RRF family.</text>
</comment>
<evidence type="ECO:0000256" key="2">
    <source>
        <dbReference type="ARBA" id="ARBA00020581"/>
    </source>
</evidence>
<comment type="caution">
    <text evidence="7">The sequence shown here is derived from an EMBL/GenBank/DDBJ whole genome shotgun (WGS) entry which is preliminary data.</text>
</comment>
<evidence type="ECO:0000256" key="5">
    <source>
        <dbReference type="ARBA" id="ARBA00033107"/>
    </source>
</evidence>
<protein>
    <recommendedName>
        <fullName evidence="2">Ribosome-recycling factor, mitochondrial</fullName>
    </recommendedName>
    <alternativeName>
        <fullName evidence="5">Ribosome-releasing factor, mitochondrial</fullName>
    </alternativeName>
</protein>
<evidence type="ECO:0000256" key="4">
    <source>
        <dbReference type="ARBA" id="ARBA00024909"/>
    </source>
</evidence>
<sequence>MFRIINRPLILRSIPKSTIQISTFHATPISCARKQKDKKAGNKVSIDSEDHIVEIPTINFNDVTSKFESIISKFTKISNEIKMGKSNPKIFDNLSINDEIFTNLASTSIKGRNYIITLFDPSVSKHVISRIIEEFNMSGVLDPNNKFQIKIPLPPITKESKTADVKHLKEVFEKFKHNKTNSLNAIRGDIRNKFQGALKHHHVSDVEKRQLDELDRLLSTYTDKLTETFKAAEKQILK</sequence>
<dbReference type="Proteomes" id="UP001152885">
    <property type="component" value="Unassembled WGS sequence"/>
</dbReference>
<dbReference type="GO" id="GO:0043023">
    <property type="term" value="F:ribosomal large subunit binding"/>
    <property type="evidence" value="ECO:0007669"/>
    <property type="project" value="TreeGrafter"/>
</dbReference>
<evidence type="ECO:0000313" key="8">
    <source>
        <dbReference type="Proteomes" id="UP001152885"/>
    </source>
</evidence>
<dbReference type="InterPro" id="IPR036191">
    <property type="entry name" value="RRF_sf"/>
</dbReference>
<gene>
    <name evidence="7" type="ORF">CANVERA_P0450</name>
</gene>
<dbReference type="Pfam" id="PF01765">
    <property type="entry name" value="RRF"/>
    <property type="match status" value="1"/>
</dbReference>
<accession>A0A9W4TSS1</accession>
<evidence type="ECO:0000259" key="6">
    <source>
        <dbReference type="Pfam" id="PF01765"/>
    </source>
</evidence>
<dbReference type="Gene3D" id="1.10.132.20">
    <property type="entry name" value="Ribosome-recycling factor"/>
    <property type="match status" value="1"/>
</dbReference>
<organism evidence="7 8">
    <name type="scientific">Candida verbasci</name>
    <dbReference type="NCBI Taxonomy" id="1227364"/>
    <lineage>
        <taxon>Eukaryota</taxon>
        <taxon>Fungi</taxon>
        <taxon>Dikarya</taxon>
        <taxon>Ascomycota</taxon>
        <taxon>Saccharomycotina</taxon>
        <taxon>Pichiomycetes</taxon>
        <taxon>Debaryomycetaceae</taxon>
        <taxon>Candida/Lodderomyces clade</taxon>
        <taxon>Candida</taxon>
    </lineage>
</organism>
<dbReference type="EMBL" id="CANTUO010000001">
    <property type="protein sequence ID" value="CAI5755933.1"/>
    <property type="molecule type" value="Genomic_DNA"/>
</dbReference>
<dbReference type="OrthoDB" id="407355at2759"/>
<dbReference type="GO" id="GO:0006412">
    <property type="term" value="P:translation"/>
    <property type="evidence" value="ECO:0007669"/>
    <property type="project" value="UniProtKB-KW"/>
</dbReference>
<name>A0A9W4TSS1_9ASCO</name>
<comment type="function">
    <text evidence="4">Necessary for protein synthesis in mitochondria. Functions as a ribosome recycling factor in mitochondria.</text>
</comment>
<dbReference type="Gene3D" id="3.30.1360.40">
    <property type="match status" value="1"/>
</dbReference>
<dbReference type="InterPro" id="IPR002661">
    <property type="entry name" value="Ribosome_recyc_fac"/>
</dbReference>
<dbReference type="SUPFAM" id="SSF55194">
    <property type="entry name" value="Ribosome recycling factor, RRF"/>
    <property type="match status" value="1"/>
</dbReference>
<keyword evidence="8" id="KW-1185">Reference proteome</keyword>